<dbReference type="GO" id="GO:0000329">
    <property type="term" value="C:fungal-type vacuole membrane"/>
    <property type="evidence" value="ECO:0007669"/>
    <property type="project" value="InterPro"/>
</dbReference>
<sequence>MSVNKPESEVMETIAVPPAKRSFGSRAATHFKKWWWVHLIVLIIVVLVVTLPVIYVAYPNIAQRDINRSTLSITSMVISDPKPESFVLNQTQVIGSKSSYHPEIYGFDAAVSLLGAASAFATVKVPAVKSKDGAEVVVSQSLDLSDASAFSDYCTAVMMNEEVSLNIYGKPQLQQGSLPKTTVTYNKTVTMKGLNKLKGFDVTEFHIMTTVVNGRNMNGTVYIPNPSVMTLSMGNVTLNLVVAGETLGLSYLDNLVLKPGNNTVPMTATVNESAIIGMLTSDSNPYTTGVVPFTITGNSSVYNDQELPYFTNALIANNLTVELNITKALAEIGLTI</sequence>
<comment type="caution">
    <text evidence="2">The sequence shown here is derived from an EMBL/GenBank/DDBJ whole genome shotgun (WGS) entry which is preliminary data.</text>
</comment>
<dbReference type="Proteomes" id="UP001220324">
    <property type="component" value="Unassembled WGS sequence"/>
</dbReference>
<evidence type="ECO:0000313" key="3">
    <source>
        <dbReference type="Proteomes" id="UP001220324"/>
    </source>
</evidence>
<dbReference type="InterPro" id="IPR046368">
    <property type="entry name" value="Tag1"/>
</dbReference>
<organism evidence="2 3">
    <name type="scientific">Penicillium frequentans</name>
    <dbReference type="NCBI Taxonomy" id="3151616"/>
    <lineage>
        <taxon>Eukaryota</taxon>
        <taxon>Fungi</taxon>
        <taxon>Dikarya</taxon>
        <taxon>Ascomycota</taxon>
        <taxon>Pezizomycotina</taxon>
        <taxon>Eurotiomycetes</taxon>
        <taxon>Eurotiomycetidae</taxon>
        <taxon>Eurotiales</taxon>
        <taxon>Aspergillaceae</taxon>
        <taxon>Penicillium</taxon>
    </lineage>
</organism>
<keyword evidence="3" id="KW-1185">Reference proteome</keyword>
<gene>
    <name evidence="2" type="ORF">N7494_012549</name>
</gene>
<dbReference type="EMBL" id="JAQIZZ010000008">
    <property type="protein sequence ID" value="KAJ5525899.1"/>
    <property type="molecule type" value="Genomic_DNA"/>
</dbReference>
<dbReference type="PANTHER" id="PTHR35895">
    <property type="entry name" value="CHROMOSOME 16, WHOLE GENOME SHOTGUN SEQUENCE"/>
    <property type="match status" value="1"/>
</dbReference>
<evidence type="ECO:0000313" key="2">
    <source>
        <dbReference type="EMBL" id="KAJ5525899.1"/>
    </source>
</evidence>
<proteinExistence type="predicted"/>
<protein>
    <submittedName>
        <fullName evidence="2">Uncharacterized protein</fullName>
    </submittedName>
</protein>
<evidence type="ECO:0000256" key="1">
    <source>
        <dbReference type="SAM" id="Phobius"/>
    </source>
</evidence>
<keyword evidence="1" id="KW-0812">Transmembrane</keyword>
<keyword evidence="1" id="KW-1133">Transmembrane helix</keyword>
<dbReference type="Pfam" id="PF12505">
    <property type="entry name" value="DUF3712"/>
    <property type="match status" value="1"/>
</dbReference>
<reference evidence="2 3" key="1">
    <citation type="journal article" date="2023" name="IMA Fungus">
        <title>Comparative genomic study of the Penicillium genus elucidates a diverse pangenome and 15 lateral gene transfer events.</title>
        <authorList>
            <person name="Petersen C."/>
            <person name="Sorensen T."/>
            <person name="Nielsen M.R."/>
            <person name="Sondergaard T.E."/>
            <person name="Sorensen J.L."/>
            <person name="Fitzpatrick D.A."/>
            <person name="Frisvad J.C."/>
            <person name="Nielsen K.L."/>
        </authorList>
    </citation>
    <scope>NUCLEOTIDE SEQUENCE [LARGE SCALE GENOMIC DNA]</scope>
    <source>
        <strain evidence="2 3">IBT 35679</strain>
    </source>
</reference>
<dbReference type="AlphaFoldDB" id="A0AAD6CPG4"/>
<name>A0AAD6CPG4_9EURO</name>
<dbReference type="PANTHER" id="PTHR35895:SF1">
    <property type="entry name" value="LIPID-BINDING SERUM GLYCOPROTEIN C-TERMINAL DOMAIN-CONTAINING PROTEIN"/>
    <property type="match status" value="1"/>
</dbReference>
<dbReference type="InterPro" id="IPR022185">
    <property type="entry name" value="DUF3712"/>
</dbReference>
<accession>A0AAD6CPG4</accession>
<keyword evidence="1" id="KW-0472">Membrane</keyword>
<feature type="transmembrane region" description="Helical" evidence="1">
    <location>
        <begin position="35"/>
        <end position="58"/>
    </location>
</feature>